<accession>A0A9D4DNY2</accession>
<proteinExistence type="predicted"/>
<dbReference type="AlphaFoldDB" id="A0A9D4DNY2"/>
<reference evidence="1" key="2">
    <citation type="submission" date="2020-11" db="EMBL/GenBank/DDBJ databases">
        <authorList>
            <person name="McCartney M.A."/>
            <person name="Auch B."/>
            <person name="Kono T."/>
            <person name="Mallez S."/>
            <person name="Becker A."/>
            <person name="Gohl D.M."/>
            <person name="Silverstein K.A.T."/>
            <person name="Koren S."/>
            <person name="Bechman K.B."/>
            <person name="Herman A."/>
            <person name="Abrahante J.E."/>
            <person name="Garbe J."/>
        </authorList>
    </citation>
    <scope>NUCLEOTIDE SEQUENCE</scope>
    <source>
        <strain evidence="1">Duluth1</strain>
        <tissue evidence="1">Whole animal</tissue>
    </source>
</reference>
<dbReference type="EMBL" id="JAIWYP010000010">
    <property type="protein sequence ID" value="KAH3753137.1"/>
    <property type="molecule type" value="Genomic_DNA"/>
</dbReference>
<protein>
    <submittedName>
        <fullName evidence="1">Uncharacterized protein</fullName>
    </submittedName>
</protein>
<sequence>MWDVWTWRLSIEKEYLCGTSGPGGCSSRDSISVGHLNFEVVLLERVFLWDL</sequence>
<keyword evidence="2" id="KW-1185">Reference proteome</keyword>
<reference evidence="1" key="1">
    <citation type="journal article" date="2019" name="bioRxiv">
        <title>The Genome of the Zebra Mussel, Dreissena polymorpha: A Resource for Invasive Species Research.</title>
        <authorList>
            <person name="McCartney M.A."/>
            <person name="Auch B."/>
            <person name="Kono T."/>
            <person name="Mallez S."/>
            <person name="Zhang Y."/>
            <person name="Obille A."/>
            <person name="Becker A."/>
            <person name="Abrahante J.E."/>
            <person name="Garbe J."/>
            <person name="Badalamenti J.P."/>
            <person name="Herman A."/>
            <person name="Mangelson H."/>
            <person name="Liachko I."/>
            <person name="Sullivan S."/>
            <person name="Sone E.D."/>
            <person name="Koren S."/>
            <person name="Silverstein K.A.T."/>
            <person name="Beckman K.B."/>
            <person name="Gohl D.M."/>
        </authorList>
    </citation>
    <scope>NUCLEOTIDE SEQUENCE</scope>
    <source>
        <strain evidence="1">Duluth1</strain>
        <tissue evidence="1">Whole animal</tissue>
    </source>
</reference>
<gene>
    <name evidence="1" type="ORF">DPMN_187768</name>
</gene>
<dbReference type="Proteomes" id="UP000828390">
    <property type="component" value="Unassembled WGS sequence"/>
</dbReference>
<evidence type="ECO:0000313" key="1">
    <source>
        <dbReference type="EMBL" id="KAH3753137.1"/>
    </source>
</evidence>
<name>A0A9D4DNY2_DREPO</name>
<comment type="caution">
    <text evidence="1">The sequence shown here is derived from an EMBL/GenBank/DDBJ whole genome shotgun (WGS) entry which is preliminary data.</text>
</comment>
<organism evidence="1 2">
    <name type="scientific">Dreissena polymorpha</name>
    <name type="common">Zebra mussel</name>
    <name type="synonym">Mytilus polymorpha</name>
    <dbReference type="NCBI Taxonomy" id="45954"/>
    <lineage>
        <taxon>Eukaryota</taxon>
        <taxon>Metazoa</taxon>
        <taxon>Spiralia</taxon>
        <taxon>Lophotrochozoa</taxon>
        <taxon>Mollusca</taxon>
        <taxon>Bivalvia</taxon>
        <taxon>Autobranchia</taxon>
        <taxon>Heteroconchia</taxon>
        <taxon>Euheterodonta</taxon>
        <taxon>Imparidentia</taxon>
        <taxon>Neoheterodontei</taxon>
        <taxon>Myida</taxon>
        <taxon>Dreissenoidea</taxon>
        <taxon>Dreissenidae</taxon>
        <taxon>Dreissena</taxon>
    </lineage>
</organism>
<evidence type="ECO:0000313" key="2">
    <source>
        <dbReference type="Proteomes" id="UP000828390"/>
    </source>
</evidence>